<dbReference type="SMART" id="SM00217">
    <property type="entry name" value="WAP"/>
    <property type="match status" value="1"/>
</dbReference>
<evidence type="ECO:0000313" key="2">
    <source>
        <dbReference type="Ensembl" id="ENSPCEP00000015362.1"/>
    </source>
</evidence>
<name>A0A8C8S754_9SAUR</name>
<dbReference type="AlphaFoldDB" id="A0A8C8S754"/>
<dbReference type="SUPFAM" id="SSF57256">
    <property type="entry name" value="Elafin-like"/>
    <property type="match status" value="1"/>
</dbReference>
<dbReference type="PRINTS" id="PR00003">
    <property type="entry name" value="4DISULPHCORE"/>
</dbReference>
<dbReference type="Proteomes" id="UP000694393">
    <property type="component" value="Unplaced"/>
</dbReference>
<dbReference type="GO" id="GO:0005576">
    <property type="term" value="C:extracellular region"/>
    <property type="evidence" value="ECO:0007669"/>
    <property type="project" value="InterPro"/>
</dbReference>
<protein>
    <recommendedName>
        <fullName evidence="1">WAP domain-containing protein</fullName>
    </recommendedName>
</protein>
<feature type="domain" description="WAP" evidence="1">
    <location>
        <begin position="10"/>
        <end position="57"/>
    </location>
</feature>
<organism evidence="2 3">
    <name type="scientific">Pelusios castaneus</name>
    <name type="common">West African mud turtle</name>
    <dbReference type="NCBI Taxonomy" id="367368"/>
    <lineage>
        <taxon>Eukaryota</taxon>
        <taxon>Metazoa</taxon>
        <taxon>Chordata</taxon>
        <taxon>Craniata</taxon>
        <taxon>Vertebrata</taxon>
        <taxon>Euteleostomi</taxon>
        <taxon>Archelosauria</taxon>
        <taxon>Testudinata</taxon>
        <taxon>Testudines</taxon>
        <taxon>Pleurodira</taxon>
        <taxon>Pelomedusidae</taxon>
        <taxon>Pelusios</taxon>
    </lineage>
</organism>
<dbReference type="InterPro" id="IPR036645">
    <property type="entry name" value="Elafin-like_sf"/>
</dbReference>
<dbReference type="Gene3D" id="4.10.75.10">
    <property type="entry name" value="Elafin-like"/>
    <property type="match status" value="1"/>
</dbReference>
<proteinExistence type="predicted"/>
<reference evidence="2" key="2">
    <citation type="submission" date="2025-09" db="UniProtKB">
        <authorList>
            <consortium name="Ensembl"/>
        </authorList>
    </citation>
    <scope>IDENTIFICATION</scope>
</reference>
<keyword evidence="3" id="KW-1185">Reference proteome</keyword>
<evidence type="ECO:0000259" key="1">
    <source>
        <dbReference type="PROSITE" id="PS51390"/>
    </source>
</evidence>
<evidence type="ECO:0000313" key="3">
    <source>
        <dbReference type="Proteomes" id="UP000694393"/>
    </source>
</evidence>
<accession>A0A8C8S754</accession>
<dbReference type="InterPro" id="IPR008197">
    <property type="entry name" value="WAP_dom"/>
</dbReference>
<dbReference type="GO" id="GO:0030414">
    <property type="term" value="F:peptidase inhibitor activity"/>
    <property type="evidence" value="ECO:0007669"/>
    <property type="project" value="InterPro"/>
</dbReference>
<reference evidence="2" key="1">
    <citation type="submission" date="2025-08" db="UniProtKB">
        <authorList>
            <consortium name="Ensembl"/>
        </authorList>
    </citation>
    <scope>IDENTIFICATION</scope>
</reference>
<dbReference type="Pfam" id="PF00095">
    <property type="entry name" value="WAP"/>
    <property type="match status" value="1"/>
</dbReference>
<dbReference type="Ensembl" id="ENSPCET00000015912.1">
    <property type="protein sequence ID" value="ENSPCEP00000015362.1"/>
    <property type="gene ID" value="ENSPCEG00000012132.1"/>
</dbReference>
<sequence>RKLRGHGTSVSVRPGTCPPDPVRCAHSAPAHCSSDPECPAEQKCCYNACRFRCVDPAEGTRAEGEWLHASSVQ</sequence>
<dbReference type="PROSITE" id="PS51390">
    <property type="entry name" value="WAP"/>
    <property type="match status" value="1"/>
</dbReference>